<accession>A0ABS8EQK1</accession>
<keyword evidence="1" id="KW-0472">Membrane</keyword>
<feature type="transmembrane region" description="Helical" evidence="1">
    <location>
        <begin position="12"/>
        <end position="32"/>
    </location>
</feature>
<dbReference type="Proteomes" id="UP000778797">
    <property type="component" value="Unassembled WGS sequence"/>
</dbReference>
<protein>
    <submittedName>
        <fullName evidence="2">DUF2975 domain-containing protein</fullName>
    </submittedName>
</protein>
<feature type="transmembrane region" description="Helical" evidence="1">
    <location>
        <begin position="139"/>
        <end position="160"/>
    </location>
</feature>
<dbReference type="RefSeq" id="WP_227477778.1">
    <property type="nucleotide sequence ID" value="NZ_JAFMPT010000019.1"/>
</dbReference>
<sequence>MKMFGNKSIASILYRVFLTMSILLMLVTIYRVTNMLVGEDLQYSEDGKYIVQKFSDGLVYTEPDNYNELRKRGLFNIGYLSLYLFIVSLIFKSVSAESVFSRKVITILRIFAIVNFVPFLYALIYNITTWRESWFFEDVLYSNLAFVLAGLSTLIITAVFKKGLKVQRENDLTI</sequence>
<feature type="transmembrane region" description="Helical" evidence="1">
    <location>
        <begin position="106"/>
        <end position="127"/>
    </location>
</feature>
<keyword evidence="3" id="KW-1185">Reference proteome</keyword>
<dbReference type="EMBL" id="JAFMPT010000019">
    <property type="protein sequence ID" value="MCC1485286.1"/>
    <property type="molecule type" value="Genomic_DNA"/>
</dbReference>
<proteinExistence type="predicted"/>
<reference evidence="3" key="2">
    <citation type="submission" date="2023-07" db="EMBL/GenBank/DDBJ databases">
        <title>Genome of Winogradskyella sp. E313.</title>
        <authorList>
            <person name="Zhou Y."/>
        </authorList>
    </citation>
    <scope>NUCLEOTIDE SEQUENCE [LARGE SCALE GENOMIC DNA]</scope>
    <source>
        <strain evidence="3">E313</strain>
    </source>
</reference>
<comment type="caution">
    <text evidence="2">The sequence shown here is derived from an EMBL/GenBank/DDBJ whole genome shotgun (WGS) entry which is preliminary data.</text>
</comment>
<evidence type="ECO:0000256" key="1">
    <source>
        <dbReference type="SAM" id="Phobius"/>
    </source>
</evidence>
<evidence type="ECO:0000313" key="3">
    <source>
        <dbReference type="Proteomes" id="UP000778797"/>
    </source>
</evidence>
<feature type="transmembrane region" description="Helical" evidence="1">
    <location>
        <begin position="73"/>
        <end position="94"/>
    </location>
</feature>
<gene>
    <name evidence="2" type="ORF">J1C55_11845</name>
</gene>
<evidence type="ECO:0000313" key="2">
    <source>
        <dbReference type="EMBL" id="MCC1485286.1"/>
    </source>
</evidence>
<reference evidence="3" key="1">
    <citation type="submission" date="2021-03" db="EMBL/GenBank/DDBJ databases">
        <title>Genome of Cognatishimia sp. F0-27.</title>
        <authorList>
            <person name="Ping X."/>
        </authorList>
    </citation>
    <scope>NUCLEOTIDE SEQUENCE [LARGE SCALE GENOMIC DNA]</scope>
    <source>
        <strain evidence="3">E313</strain>
    </source>
</reference>
<organism evidence="2 3">
    <name type="scientific">Winogradskyella immobilis</name>
    <dbReference type="NCBI Taxonomy" id="2816852"/>
    <lineage>
        <taxon>Bacteria</taxon>
        <taxon>Pseudomonadati</taxon>
        <taxon>Bacteroidota</taxon>
        <taxon>Flavobacteriia</taxon>
        <taxon>Flavobacteriales</taxon>
        <taxon>Flavobacteriaceae</taxon>
        <taxon>Winogradskyella</taxon>
    </lineage>
</organism>
<keyword evidence="1" id="KW-1133">Transmembrane helix</keyword>
<keyword evidence="1" id="KW-0812">Transmembrane</keyword>
<name>A0ABS8EQK1_9FLAO</name>